<organism evidence="3 4">
    <name type="scientific">Holothuria leucospilota</name>
    <name type="common">Black long sea cucumber</name>
    <name type="synonym">Mertensiothuria leucospilota</name>
    <dbReference type="NCBI Taxonomy" id="206669"/>
    <lineage>
        <taxon>Eukaryota</taxon>
        <taxon>Metazoa</taxon>
        <taxon>Echinodermata</taxon>
        <taxon>Eleutherozoa</taxon>
        <taxon>Echinozoa</taxon>
        <taxon>Holothuroidea</taxon>
        <taxon>Aspidochirotacea</taxon>
        <taxon>Aspidochirotida</taxon>
        <taxon>Holothuriidae</taxon>
        <taxon>Holothuria</taxon>
    </lineage>
</organism>
<keyword evidence="1" id="KW-1133">Transmembrane helix</keyword>
<dbReference type="Pfam" id="PF02221">
    <property type="entry name" value="E1_DerP2_DerF2"/>
    <property type="match status" value="1"/>
</dbReference>
<feature type="transmembrane region" description="Helical" evidence="1">
    <location>
        <begin position="20"/>
        <end position="39"/>
    </location>
</feature>
<feature type="domain" description="MD-2-related lipid-recognition" evidence="2">
    <location>
        <begin position="165"/>
        <end position="284"/>
    </location>
</feature>
<protein>
    <recommendedName>
        <fullName evidence="2">MD-2-related lipid-recognition domain-containing protein</fullName>
    </recommendedName>
</protein>
<accession>A0A9Q1HDK3</accession>
<reference evidence="3" key="1">
    <citation type="submission" date="2021-10" db="EMBL/GenBank/DDBJ databases">
        <title>Tropical sea cucumber genome reveals ecological adaptation and Cuvierian tubules defense mechanism.</title>
        <authorList>
            <person name="Chen T."/>
        </authorList>
    </citation>
    <scope>NUCLEOTIDE SEQUENCE</scope>
    <source>
        <strain evidence="3">Nanhai2018</strain>
        <tissue evidence="3">Muscle</tissue>
    </source>
</reference>
<dbReference type="OrthoDB" id="10069442at2759"/>
<evidence type="ECO:0000259" key="2">
    <source>
        <dbReference type="SMART" id="SM00737"/>
    </source>
</evidence>
<dbReference type="AlphaFoldDB" id="A0A9Q1HDK3"/>
<dbReference type="SMART" id="SM00737">
    <property type="entry name" value="ML"/>
    <property type="match status" value="1"/>
</dbReference>
<keyword evidence="1" id="KW-0812">Transmembrane</keyword>
<gene>
    <name evidence="3" type="ORF">HOLleu_12168</name>
</gene>
<keyword evidence="1" id="KW-0472">Membrane</keyword>
<evidence type="ECO:0000313" key="4">
    <source>
        <dbReference type="Proteomes" id="UP001152320"/>
    </source>
</evidence>
<name>A0A9Q1HDK3_HOLLE</name>
<proteinExistence type="predicted"/>
<dbReference type="SUPFAM" id="SSF81296">
    <property type="entry name" value="E set domains"/>
    <property type="match status" value="1"/>
</dbReference>
<evidence type="ECO:0000313" key="3">
    <source>
        <dbReference type="EMBL" id="KAJ8041368.1"/>
    </source>
</evidence>
<sequence length="286" mass="32746">MARKFCTLRGCRQRRGLRMAWKTIVGVLFITTMILGTYLKFFDHPAASETMDANRMIHDMERPSFIKKVHQSAALKEYSVLKNQTKELNSSTDVLKIVSNKSNSDIFENKTMAPDEEGLEQLDSEEVDDHEGALVKDGRGPHGIKLFDWDNWVKENDFVNIGSLWSYCDDDDPPLVGKVVLFNNDGTLSLVLVMNTTFEADIAYGKVEVKVLYSDAEFYHKIYDVCDMAANFEDDFFQCPMAKGDKYFFKEQTLSRFLPSGTYSVEMSLRNEYENTVICGQCKFII</sequence>
<dbReference type="Proteomes" id="UP001152320">
    <property type="component" value="Chromosome 5"/>
</dbReference>
<dbReference type="InterPro" id="IPR014756">
    <property type="entry name" value="Ig_E-set"/>
</dbReference>
<dbReference type="EMBL" id="JAIZAY010000005">
    <property type="protein sequence ID" value="KAJ8041368.1"/>
    <property type="molecule type" value="Genomic_DNA"/>
</dbReference>
<dbReference type="Gene3D" id="2.60.40.770">
    <property type="match status" value="1"/>
</dbReference>
<evidence type="ECO:0000256" key="1">
    <source>
        <dbReference type="SAM" id="Phobius"/>
    </source>
</evidence>
<dbReference type="InterPro" id="IPR003172">
    <property type="entry name" value="ML_dom"/>
</dbReference>
<comment type="caution">
    <text evidence="3">The sequence shown here is derived from an EMBL/GenBank/DDBJ whole genome shotgun (WGS) entry which is preliminary data.</text>
</comment>
<keyword evidence="4" id="KW-1185">Reference proteome</keyword>